<evidence type="ECO:0000313" key="10">
    <source>
        <dbReference type="EMBL" id="TMR24783.1"/>
    </source>
</evidence>
<dbReference type="SUPFAM" id="SSF53335">
    <property type="entry name" value="S-adenosyl-L-methionine-dependent methyltransferases"/>
    <property type="match status" value="1"/>
</dbReference>
<dbReference type="Gene3D" id="3.30.559.10">
    <property type="entry name" value="Chloramphenicol acetyltransferase-like domain"/>
    <property type="match status" value="1"/>
</dbReference>
<dbReference type="InterPro" id="IPR009081">
    <property type="entry name" value="PP-bd_ACP"/>
</dbReference>
<dbReference type="InterPro" id="IPR044894">
    <property type="entry name" value="TubC_N_sf"/>
</dbReference>
<dbReference type="Gene3D" id="3.40.50.1820">
    <property type="entry name" value="alpha/beta hydrolase"/>
    <property type="match status" value="1"/>
</dbReference>
<dbReference type="RefSeq" id="WP_138664588.1">
    <property type="nucleotide sequence ID" value="NZ_VCKY01000007.1"/>
</dbReference>
<dbReference type="Pfam" id="PF00501">
    <property type="entry name" value="AMP-binding"/>
    <property type="match status" value="1"/>
</dbReference>
<gene>
    <name evidence="10" type="ORF">ETD86_03335</name>
</gene>
<comment type="cofactor">
    <cofactor evidence="1">
        <name>pantetheine 4'-phosphate</name>
        <dbReference type="ChEBI" id="CHEBI:47942"/>
    </cofactor>
</comment>
<dbReference type="Pfam" id="PF00668">
    <property type="entry name" value="Condensation"/>
    <property type="match status" value="1"/>
</dbReference>
<evidence type="ECO:0000256" key="8">
    <source>
        <dbReference type="ARBA" id="ARBA00033440"/>
    </source>
</evidence>
<comment type="pathway">
    <text evidence="2">Siderophore biosynthesis; mycobactin biosynthesis.</text>
</comment>
<sequence length="1798" mass="194454">MTTTTQLIAQLQGLGVRLWHEGDQLRYRAPAGVMTAERLADLRAHKAGILQRLRQESGLPDVRPDPAARHEPFPLTDVQAAYLLGRNDAFDYGEVACHGYMELAVSELDEPRLEDAWNRLIARHDMLRAVIHPDGYQQVLPEVPRQRIPVTGDPEEVRAELSQRVYRTDQWPLFDLRATPGRLHFSIDLLIADYLSIQRLLTELDELYRDPDRERPELELTFRDYVMTERSTRQAGADRYERDRDYWWSRLDDLPPAPELPRAEGDGAGFERHTVTIDAGRWAALRRRAAEENLTPSAAVLAGYAEVVGRWSGSPAFTLNLTLLNRLPLHPQVDVLVGDFTSLSLLAVEPAAPEAGFADRARDLQARLMTDLDHRTCSGVEVMRELARRKGRAAALMPVVYTSTIGLDQDAEAPPPGSLLAEPPVAGLSQTPQVWLDCQAIEQRGMLVINWDVRAGVFPDGMIEDAFAAFTALLDRLAAGLGWHEHTLVPLPEPHRQRREAANDTAAPLPDGLLHEAVVAQALAAPARSAVITPDRTLTFGGLLAEATAVAAALQDVTGQIVAVSMPKSAEQVSAVLGVLLAGAAYLPLDDDLPARRRETILRDAGARHVLTCSGSGAQWPDDVRVIEVDALEATGHEPPPASRAHPDDLAYVIYTSGSTGAPKGVMTSHRAALNTVQDINQRFDVGYGDRVLGLAGLGFDLSVYDIFGPLAVGGALVLPDPARRADPSHWAELIAQHAVSLWNSVPAQLQMLQHYLATTPAVELFTLRLGLLSGDWIPVGLPGAIRARLPLMELVSLGGATEASIWSIAYPIDEVPAGWRSIPYGRPLANQTFHVLDAQLRPRPEWVAGELYIGGAGLAQGYLGDPERTAERFIVHPELGRLYRTGDHGRYLPSGDIEFLGRTDTQVKIRGHRVELGEVEAVLAEHPAVAAAVALVDGDDPLRRRLVAFAQVAAGAKADETERAAVADAGIAAAEKGRAAEDLTALTAFVDLADRAALIAMAAALRGAGLFAHHQDAHTLPDIAAMLAVAPQHQRLLRRWLAALTADGLLHRDGEGRYHGLALATPELVEERLAVLDERAAAFDFGGELVTYLRASAAALPELLRGEANPLELMFPGASTETARAAFRDNPVNRYLNDVLVAAVTALGRPLRVLEVGAGVGGTSAALIPALAELDVEVDYLFTDVSPFFLNDAREAFAAYPWVRYGLYDLNLDPRAQDLQPNSFDLIVAGNALHLAKDAAAALAALRELLASGGWLAFIEGTAENLPLMVSMEFTEQLTGFTDLRQAADQTLLTREQWTELIEEAGGELTLAAALTGEGRSLLGQHVFVARFKADRTPVTVPELEEHLRARLPEHMAPAHLQLLDALPLTANGKIDRATLLGWATRPDEDEASAPAAEPLDELEARLIVLWGEVLGHGRLGRGDDFFVSGGDSLLLARLVGQMIEREPLAAGHDFGAVLGQVLRRPTVAAMAAYLRSTPGEAGAEYSPLLTLNEGDGVSTVLVHEGTGSLAPYRGLVTALTTATPGLRLLGLEPGHAGGYAGLDADGLIERLAGEHAQRLIDAGIDRVRLVGYCMGGLIATETARILTEAGVTVDALTVISSYRVPYEVEDDLVIEYAFARVLGADLAALGYPTDDRLMAAAMETAVAGTGRLPDGAIAALNDRFADLAAGFRRLGERRRSERLAAIVAAMPAGRFPVDEGYLETMYQVFRHNLRAIARFRPDPYAGDITLLRDGGLVQLLPPMQEEMTAYWQEVCLGELRIVDIPGDHFTCMSSPHVETVGRILGQEWSPGVSTDE</sequence>
<dbReference type="Gene3D" id="3.40.50.980">
    <property type="match status" value="2"/>
</dbReference>
<keyword evidence="11" id="KW-1185">Reference proteome</keyword>
<dbReference type="InterPro" id="IPR020845">
    <property type="entry name" value="AMP-binding_CS"/>
</dbReference>
<protein>
    <recommendedName>
        <fullName evidence="4">Phenyloxazoline synthase MbtB</fullName>
    </recommendedName>
    <alternativeName>
        <fullName evidence="8">Mycobactin synthetase protein B</fullName>
    </alternativeName>
</protein>
<dbReference type="InterPro" id="IPR001242">
    <property type="entry name" value="Condensation_dom"/>
</dbReference>
<dbReference type="Gene3D" id="3.40.50.150">
    <property type="entry name" value="Vaccinia Virus protein VP39"/>
    <property type="match status" value="1"/>
</dbReference>
<dbReference type="SUPFAM" id="SSF52777">
    <property type="entry name" value="CoA-dependent acyltransferases"/>
    <property type="match status" value="2"/>
</dbReference>
<dbReference type="GO" id="GO:0005737">
    <property type="term" value="C:cytoplasm"/>
    <property type="evidence" value="ECO:0007669"/>
    <property type="project" value="TreeGrafter"/>
</dbReference>
<dbReference type="Gene3D" id="1.10.10.1830">
    <property type="entry name" value="Non-ribosomal peptide synthase, adenylation domain"/>
    <property type="match status" value="1"/>
</dbReference>
<evidence type="ECO:0000313" key="11">
    <source>
        <dbReference type="Proteomes" id="UP000309128"/>
    </source>
</evidence>
<evidence type="ECO:0000256" key="4">
    <source>
        <dbReference type="ARBA" id="ARBA00016743"/>
    </source>
</evidence>
<evidence type="ECO:0000256" key="2">
    <source>
        <dbReference type="ARBA" id="ARBA00005102"/>
    </source>
</evidence>
<dbReference type="PANTHER" id="PTHR45527:SF10">
    <property type="entry name" value="PYOCHELIN SYNTHASE PCHF"/>
    <property type="match status" value="1"/>
</dbReference>
<dbReference type="GO" id="GO:0009403">
    <property type="term" value="P:toxin biosynthetic process"/>
    <property type="evidence" value="ECO:0007669"/>
    <property type="project" value="UniProtKB-ARBA"/>
</dbReference>
<keyword evidence="6" id="KW-0597">Phosphoprotein</keyword>
<dbReference type="InterPro" id="IPR045851">
    <property type="entry name" value="AMP-bd_C_sf"/>
</dbReference>
<dbReference type="InterPro" id="IPR000873">
    <property type="entry name" value="AMP-dep_synth/lig_dom"/>
</dbReference>
<dbReference type="CDD" id="cd19535">
    <property type="entry name" value="Cyc_NRPS"/>
    <property type="match status" value="1"/>
</dbReference>
<dbReference type="NCBIfam" id="TIGR01733">
    <property type="entry name" value="AA-adenyl-dom"/>
    <property type="match status" value="1"/>
</dbReference>
<dbReference type="InterPro" id="IPR057737">
    <property type="entry name" value="Condensation_MtbB-like"/>
</dbReference>
<reference evidence="10 11" key="1">
    <citation type="submission" date="2019-05" db="EMBL/GenBank/DDBJ databases">
        <title>Draft genome sequence of Nonomuraea turkmeniaca DSM 43926.</title>
        <authorList>
            <person name="Saricaoglu S."/>
            <person name="Isik K."/>
        </authorList>
    </citation>
    <scope>NUCLEOTIDE SEQUENCE [LARGE SCALE GENOMIC DNA]</scope>
    <source>
        <strain evidence="10 11">DSM 43926</strain>
    </source>
</reference>
<evidence type="ECO:0000259" key="9">
    <source>
        <dbReference type="PROSITE" id="PS50075"/>
    </source>
</evidence>
<comment type="similarity">
    <text evidence="3">Belongs to the ATP-dependent AMP-binding enzyme family. MbtB subfamily.</text>
</comment>
<evidence type="ECO:0000256" key="1">
    <source>
        <dbReference type="ARBA" id="ARBA00001957"/>
    </source>
</evidence>
<dbReference type="InterPro" id="IPR013217">
    <property type="entry name" value="Methyltransf_12"/>
</dbReference>
<evidence type="ECO:0000256" key="6">
    <source>
        <dbReference type="ARBA" id="ARBA00022553"/>
    </source>
</evidence>
<dbReference type="SUPFAM" id="SSF47336">
    <property type="entry name" value="ACP-like"/>
    <property type="match status" value="1"/>
</dbReference>
<dbReference type="SUPFAM" id="SSF56801">
    <property type="entry name" value="Acetyl-CoA synthetase-like"/>
    <property type="match status" value="1"/>
</dbReference>
<evidence type="ECO:0000256" key="5">
    <source>
        <dbReference type="ARBA" id="ARBA00022450"/>
    </source>
</evidence>
<name>A0A5S4FVW3_9ACTN</name>
<dbReference type="GO" id="GO:0031177">
    <property type="term" value="F:phosphopantetheine binding"/>
    <property type="evidence" value="ECO:0007669"/>
    <property type="project" value="TreeGrafter"/>
</dbReference>
<comment type="caution">
    <text evidence="10">The sequence shown here is derived from an EMBL/GenBank/DDBJ whole genome shotgun (WGS) entry which is preliminary data.</text>
</comment>
<dbReference type="InterPro" id="IPR001031">
    <property type="entry name" value="Thioesterase"/>
</dbReference>
<dbReference type="PROSITE" id="PS00455">
    <property type="entry name" value="AMP_BINDING"/>
    <property type="match status" value="1"/>
</dbReference>
<dbReference type="InterPro" id="IPR041464">
    <property type="entry name" value="TubC_N"/>
</dbReference>
<dbReference type="InterPro" id="IPR010071">
    <property type="entry name" value="AA_adenyl_dom"/>
</dbReference>
<dbReference type="GO" id="GO:0008610">
    <property type="term" value="P:lipid biosynthetic process"/>
    <property type="evidence" value="ECO:0007669"/>
    <property type="project" value="UniProtKB-ARBA"/>
</dbReference>
<dbReference type="Gene3D" id="3.30.559.30">
    <property type="entry name" value="Nonribosomal peptide synthetase, condensation domain"/>
    <property type="match status" value="1"/>
</dbReference>
<dbReference type="PROSITE" id="PS50075">
    <property type="entry name" value="CARRIER"/>
    <property type="match status" value="1"/>
</dbReference>
<dbReference type="GO" id="GO:0016874">
    <property type="term" value="F:ligase activity"/>
    <property type="evidence" value="ECO:0007669"/>
    <property type="project" value="UniProtKB-KW"/>
</dbReference>
<keyword evidence="5" id="KW-0596">Phosphopantetheine</keyword>
<evidence type="ECO:0000256" key="7">
    <source>
        <dbReference type="ARBA" id="ARBA00022598"/>
    </source>
</evidence>
<dbReference type="FunFam" id="3.40.50.12780:FF:000012">
    <property type="entry name" value="Non-ribosomal peptide synthetase"/>
    <property type="match status" value="1"/>
</dbReference>
<dbReference type="InterPro" id="IPR036736">
    <property type="entry name" value="ACP-like_sf"/>
</dbReference>
<dbReference type="Gene3D" id="2.30.38.10">
    <property type="entry name" value="Luciferase, Domain 3"/>
    <property type="match status" value="1"/>
</dbReference>
<dbReference type="InterPro" id="IPR029063">
    <property type="entry name" value="SAM-dependent_MTases_sf"/>
</dbReference>
<organism evidence="10 11">
    <name type="scientific">Nonomuraea turkmeniaca</name>
    <dbReference type="NCBI Taxonomy" id="103838"/>
    <lineage>
        <taxon>Bacteria</taxon>
        <taxon>Bacillati</taxon>
        <taxon>Actinomycetota</taxon>
        <taxon>Actinomycetes</taxon>
        <taxon>Streptosporangiales</taxon>
        <taxon>Streptosporangiaceae</taxon>
        <taxon>Nonomuraea</taxon>
    </lineage>
</organism>
<dbReference type="GO" id="GO:0043041">
    <property type="term" value="P:amino acid activation for nonribosomal peptide biosynthetic process"/>
    <property type="evidence" value="ECO:0007669"/>
    <property type="project" value="TreeGrafter"/>
</dbReference>
<dbReference type="Proteomes" id="UP000309128">
    <property type="component" value="Unassembled WGS sequence"/>
</dbReference>
<evidence type="ECO:0000256" key="3">
    <source>
        <dbReference type="ARBA" id="ARBA00007380"/>
    </source>
</evidence>
<feature type="domain" description="Carrier" evidence="9">
    <location>
        <begin position="1399"/>
        <end position="1480"/>
    </location>
</feature>
<dbReference type="Gene3D" id="3.30.300.30">
    <property type="match status" value="1"/>
</dbReference>
<keyword evidence="7" id="KW-0436">Ligase</keyword>
<dbReference type="SUPFAM" id="SSF53474">
    <property type="entry name" value="alpha/beta-Hydrolases"/>
    <property type="match status" value="1"/>
</dbReference>
<dbReference type="InterPro" id="IPR023213">
    <property type="entry name" value="CAT-like_dom_sf"/>
</dbReference>
<dbReference type="FunFam" id="3.30.559.10:FF:000023">
    <property type="entry name" value="Non-ribosomal peptide synthetase"/>
    <property type="match status" value="1"/>
</dbReference>
<dbReference type="PANTHER" id="PTHR45527">
    <property type="entry name" value="NONRIBOSOMAL PEPTIDE SYNTHETASE"/>
    <property type="match status" value="1"/>
</dbReference>
<dbReference type="OrthoDB" id="2472181at2"/>
<accession>A0A5S4FVW3</accession>
<dbReference type="Pfam" id="PF08242">
    <property type="entry name" value="Methyltransf_12"/>
    <property type="match status" value="1"/>
</dbReference>
<dbReference type="Pfam" id="PF18563">
    <property type="entry name" value="TubC_N"/>
    <property type="match status" value="1"/>
</dbReference>
<dbReference type="FunFam" id="3.30.559.30:FF:000006">
    <property type="entry name" value="Yersiniabactin polyketide/non-ribosomal peptide synthetase"/>
    <property type="match status" value="1"/>
</dbReference>
<dbReference type="Gene3D" id="1.10.1200.10">
    <property type="entry name" value="ACP-like"/>
    <property type="match status" value="1"/>
</dbReference>
<dbReference type="InterPro" id="IPR029058">
    <property type="entry name" value="AB_hydrolase_fold"/>
</dbReference>
<dbReference type="EMBL" id="VCKY01000007">
    <property type="protein sequence ID" value="TMR24783.1"/>
    <property type="molecule type" value="Genomic_DNA"/>
</dbReference>
<dbReference type="Pfam" id="PF00975">
    <property type="entry name" value="Thioesterase"/>
    <property type="match status" value="1"/>
</dbReference>
<proteinExistence type="inferred from homology"/>